<reference evidence="7 8" key="1">
    <citation type="submission" date="2015-04" db="EMBL/GenBank/DDBJ databases">
        <title>The complete genome sequence of the rumen methanogen Methanobrevibacter millerae SM9.</title>
        <authorList>
            <person name="Leahy S.C."/>
            <person name="Kelly W.J."/>
            <person name="Pacheco D.M."/>
            <person name="Li D."/>
            <person name="Altermann E."/>
            <person name="Attwood G.T."/>
        </authorList>
    </citation>
    <scope>NUCLEOTIDE SEQUENCE [LARGE SCALE GENOMIC DNA]</scope>
    <source>
        <strain evidence="7 8">SM9</strain>
    </source>
</reference>
<sequence>MAKVILLNASPRANSNTLDVLNVCAREIEKNGVETEIISLKGKNIQSCKACLSCHETGKCALNDGLNEIIDKLRDAQGFIPAAPVYFGTARGDVMAALQRIGKVSRYSDRFLDWMVGGPIAVGRRGGQTLTLQEMTMFFPINNMIIAGSTYWNIVFAGEEGTAFEDTEGIQTIRLFGENVSRIIKKLGE</sequence>
<dbReference type="AlphaFoldDB" id="A0A0U3DQ84"/>
<keyword evidence="8" id="KW-1185">Reference proteome</keyword>
<dbReference type="InterPro" id="IPR051796">
    <property type="entry name" value="ISF_SsuE-like"/>
</dbReference>
<evidence type="ECO:0000256" key="3">
    <source>
        <dbReference type="ARBA" id="ARBA00022630"/>
    </source>
</evidence>
<evidence type="ECO:0000256" key="2">
    <source>
        <dbReference type="ARBA" id="ARBA00001966"/>
    </source>
</evidence>
<dbReference type="EMBL" id="CP011266">
    <property type="protein sequence ID" value="ALT68106.1"/>
    <property type="molecule type" value="Genomic_DNA"/>
</dbReference>
<comment type="cofactor">
    <cofactor evidence="1">
        <name>FMN</name>
        <dbReference type="ChEBI" id="CHEBI:58210"/>
    </cofactor>
</comment>
<dbReference type="PANTHER" id="PTHR43278">
    <property type="entry name" value="NAD(P)H-DEPENDENT FMN-CONTAINING OXIDOREDUCTASE YWQN-RELATED"/>
    <property type="match status" value="1"/>
</dbReference>
<keyword evidence="4" id="KW-0288">FMN</keyword>
<dbReference type="SUPFAM" id="SSF52218">
    <property type="entry name" value="Flavoproteins"/>
    <property type="match status" value="1"/>
</dbReference>
<comment type="similarity">
    <text evidence="5">Belongs to the SsuE family. Isf subfamily.</text>
</comment>
<name>A0A0U3DQ84_9EURY</name>
<evidence type="ECO:0000313" key="7">
    <source>
        <dbReference type="EMBL" id="ALT68106.1"/>
    </source>
</evidence>
<dbReference type="OrthoDB" id="9059at2157"/>
<evidence type="ECO:0000256" key="4">
    <source>
        <dbReference type="ARBA" id="ARBA00022643"/>
    </source>
</evidence>
<dbReference type="GeneID" id="26735278"/>
<dbReference type="Pfam" id="PF03358">
    <property type="entry name" value="FMN_red"/>
    <property type="match status" value="1"/>
</dbReference>
<keyword evidence="3" id="KW-0285">Flavoprotein</keyword>
<protein>
    <submittedName>
        <fullName evidence="7">NADPH-dependent FMN reductase</fullName>
    </submittedName>
</protein>
<dbReference type="InterPro" id="IPR005025">
    <property type="entry name" value="FMN_Rdtase-like_dom"/>
</dbReference>
<dbReference type="GO" id="GO:0016491">
    <property type="term" value="F:oxidoreductase activity"/>
    <property type="evidence" value="ECO:0007669"/>
    <property type="project" value="InterPro"/>
</dbReference>
<evidence type="ECO:0000256" key="1">
    <source>
        <dbReference type="ARBA" id="ARBA00001917"/>
    </source>
</evidence>
<dbReference type="Proteomes" id="UP000067738">
    <property type="component" value="Chromosome"/>
</dbReference>
<evidence type="ECO:0000313" key="8">
    <source>
        <dbReference type="Proteomes" id="UP000067738"/>
    </source>
</evidence>
<organism evidence="7 8">
    <name type="scientific">Methanobrevibacter millerae</name>
    <dbReference type="NCBI Taxonomy" id="230361"/>
    <lineage>
        <taxon>Archaea</taxon>
        <taxon>Methanobacteriati</taxon>
        <taxon>Methanobacteriota</taxon>
        <taxon>Methanomada group</taxon>
        <taxon>Methanobacteria</taxon>
        <taxon>Methanobacteriales</taxon>
        <taxon>Methanobacteriaceae</taxon>
        <taxon>Methanobrevibacter</taxon>
    </lineage>
</organism>
<evidence type="ECO:0000259" key="6">
    <source>
        <dbReference type="Pfam" id="PF03358"/>
    </source>
</evidence>
<evidence type="ECO:0000256" key="5">
    <source>
        <dbReference type="ARBA" id="ARBA00038292"/>
    </source>
</evidence>
<gene>
    <name evidence="7" type="ORF">sm9_0304</name>
</gene>
<accession>A0A0U3DQ84</accession>
<comment type="cofactor">
    <cofactor evidence="2">
        <name>[4Fe-4S] cluster</name>
        <dbReference type="ChEBI" id="CHEBI:49883"/>
    </cofactor>
</comment>
<feature type="domain" description="NADPH-dependent FMN reductase-like" evidence="6">
    <location>
        <begin position="3"/>
        <end position="156"/>
    </location>
</feature>
<dbReference type="InterPro" id="IPR029039">
    <property type="entry name" value="Flavoprotein-like_sf"/>
</dbReference>
<dbReference type="RefSeq" id="WP_058738455.1">
    <property type="nucleotide sequence ID" value="NZ_CP011266.1"/>
</dbReference>
<dbReference type="Gene3D" id="3.40.50.360">
    <property type="match status" value="1"/>
</dbReference>
<dbReference type="KEGG" id="mmil:sm9_0304"/>
<dbReference type="PATRIC" id="fig|230361.4.peg.318"/>
<dbReference type="PANTHER" id="PTHR43278:SF4">
    <property type="entry name" value="NAD(P)H-DEPENDENT FMN-CONTAINING OXIDOREDUCTASE YWQN-RELATED"/>
    <property type="match status" value="1"/>
</dbReference>
<proteinExistence type="inferred from homology"/>